<protein>
    <submittedName>
        <fullName evidence="2">8 kDa Amblyomma family member</fullName>
    </submittedName>
</protein>
<reference evidence="2" key="1">
    <citation type="journal article" date="2017" name="Parasit. Vectors">
        <title>Sialotranscriptomics of Rhipicephalus zambeziensis reveals intricate expression profiles of secretory proteins and suggests tight temporal transcriptional regulation during blood-feeding.</title>
        <authorList>
            <person name="de Castro M.H."/>
            <person name="de Klerk D."/>
            <person name="Pienaar R."/>
            <person name="Rees D.J.G."/>
            <person name="Mans B.J."/>
        </authorList>
    </citation>
    <scope>NUCLEOTIDE SEQUENCE</scope>
    <source>
        <tissue evidence="2">Salivary glands</tissue>
    </source>
</reference>
<organism evidence="2">
    <name type="scientific">Rhipicephalus zambeziensis</name>
    <dbReference type="NCBI Taxonomy" id="60191"/>
    <lineage>
        <taxon>Eukaryota</taxon>
        <taxon>Metazoa</taxon>
        <taxon>Ecdysozoa</taxon>
        <taxon>Arthropoda</taxon>
        <taxon>Chelicerata</taxon>
        <taxon>Arachnida</taxon>
        <taxon>Acari</taxon>
        <taxon>Parasitiformes</taxon>
        <taxon>Ixodida</taxon>
        <taxon>Ixodoidea</taxon>
        <taxon>Ixodidae</taxon>
        <taxon>Rhipicephalinae</taxon>
        <taxon>Rhipicephalus</taxon>
        <taxon>Rhipicephalus</taxon>
    </lineage>
</organism>
<name>A0A224Y138_9ACAR</name>
<proteinExistence type="predicted"/>
<dbReference type="AlphaFoldDB" id="A0A224Y138"/>
<evidence type="ECO:0000256" key="1">
    <source>
        <dbReference type="SAM" id="SignalP"/>
    </source>
</evidence>
<evidence type="ECO:0000313" key="2">
    <source>
        <dbReference type="EMBL" id="MAA11297.1"/>
    </source>
</evidence>
<feature type="chain" id="PRO_5012578566" evidence="1">
    <location>
        <begin position="26"/>
        <end position="81"/>
    </location>
</feature>
<sequence>MRASKILLFVVLTVAAIMLNSCTYGVRHLAYCKKECFKGTEDTDCPGGCHCVFRDDKRSTKNGTCWKLPKSEIPKKRRKKT</sequence>
<accession>A0A224Y138</accession>
<feature type="signal peptide" evidence="1">
    <location>
        <begin position="1"/>
        <end position="25"/>
    </location>
</feature>
<keyword evidence="1" id="KW-0732">Signal</keyword>
<dbReference type="EMBL" id="GFPF01000151">
    <property type="protein sequence ID" value="MAA11297.1"/>
    <property type="molecule type" value="Transcribed_RNA"/>
</dbReference>